<dbReference type="GO" id="GO:0005829">
    <property type="term" value="C:cytosol"/>
    <property type="evidence" value="ECO:0007669"/>
    <property type="project" value="TreeGrafter"/>
</dbReference>
<dbReference type="PANTHER" id="PTHR42979">
    <property type="entry name" value="3-ISOPROPYLMALATE DEHYDROGENASE"/>
    <property type="match status" value="1"/>
</dbReference>
<evidence type="ECO:0000256" key="10">
    <source>
        <dbReference type="ARBA" id="ARBA00022605"/>
    </source>
</evidence>
<keyword evidence="9" id="KW-0432">Leucine biosynthesis</keyword>
<evidence type="ECO:0000256" key="4">
    <source>
        <dbReference type="ARBA" id="ARBA00004762"/>
    </source>
</evidence>
<reference evidence="19" key="1">
    <citation type="submission" date="2020-10" db="EMBL/GenBank/DDBJ databases">
        <authorList>
            <person name="Castelo-Branco R."/>
            <person name="Eusebio N."/>
            <person name="Adriana R."/>
            <person name="Vieira A."/>
            <person name="Brugerolle De Fraissinette N."/>
            <person name="Rezende De Castro R."/>
            <person name="Schneider M.P."/>
            <person name="Vasconcelos V."/>
            <person name="Leao P.N."/>
        </authorList>
    </citation>
    <scope>NUCLEOTIDE SEQUENCE</scope>
    <source>
        <strain evidence="19">LEGE 12446</strain>
    </source>
</reference>
<evidence type="ECO:0000256" key="17">
    <source>
        <dbReference type="ARBA" id="ARBA00033138"/>
    </source>
</evidence>
<dbReference type="InterPro" id="IPR024084">
    <property type="entry name" value="IsoPropMal-DH-like_dom"/>
</dbReference>
<keyword evidence="10" id="KW-0028">Amino-acid biosynthesis</keyword>
<evidence type="ECO:0000256" key="16">
    <source>
        <dbReference type="ARBA" id="ARBA00030010"/>
    </source>
</evidence>
<dbReference type="SMART" id="SM01329">
    <property type="entry name" value="Iso_dh"/>
    <property type="match status" value="1"/>
</dbReference>
<evidence type="ECO:0000256" key="14">
    <source>
        <dbReference type="ARBA" id="ARBA00023027"/>
    </source>
</evidence>
<keyword evidence="14" id="KW-0520">NAD</keyword>
<evidence type="ECO:0000256" key="13">
    <source>
        <dbReference type="ARBA" id="ARBA00023002"/>
    </source>
</evidence>
<organism evidence="19 20">
    <name type="scientific">Desmonostoc muscorum LEGE 12446</name>
    <dbReference type="NCBI Taxonomy" id="1828758"/>
    <lineage>
        <taxon>Bacteria</taxon>
        <taxon>Bacillati</taxon>
        <taxon>Cyanobacteriota</taxon>
        <taxon>Cyanophyceae</taxon>
        <taxon>Nostocales</taxon>
        <taxon>Nostocaceae</taxon>
        <taxon>Desmonostoc</taxon>
    </lineage>
</organism>
<dbReference type="AlphaFoldDB" id="A0A8J7CZL5"/>
<dbReference type="GO" id="GO:0003862">
    <property type="term" value="F:3-isopropylmalate dehydrogenase activity"/>
    <property type="evidence" value="ECO:0007669"/>
    <property type="project" value="UniProtKB-EC"/>
</dbReference>
<evidence type="ECO:0000256" key="2">
    <source>
        <dbReference type="ARBA" id="ARBA00001936"/>
    </source>
</evidence>
<evidence type="ECO:0000256" key="8">
    <source>
        <dbReference type="ARBA" id="ARBA00019276"/>
    </source>
</evidence>
<evidence type="ECO:0000256" key="11">
    <source>
        <dbReference type="ARBA" id="ARBA00022723"/>
    </source>
</evidence>
<keyword evidence="13" id="KW-0560">Oxidoreductase</keyword>
<evidence type="ECO:0000259" key="18">
    <source>
        <dbReference type="SMART" id="SM01329"/>
    </source>
</evidence>
<evidence type="ECO:0000256" key="3">
    <source>
        <dbReference type="ARBA" id="ARBA00001946"/>
    </source>
</evidence>
<evidence type="ECO:0000256" key="15">
    <source>
        <dbReference type="ARBA" id="ARBA00023304"/>
    </source>
</evidence>
<gene>
    <name evidence="19" type="ORF">IQ276_05180</name>
</gene>
<evidence type="ECO:0000256" key="1">
    <source>
        <dbReference type="ARBA" id="ARBA00000624"/>
    </source>
</evidence>
<feature type="domain" description="Isopropylmalate dehydrogenase-like" evidence="18">
    <location>
        <begin position="10"/>
        <end position="343"/>
    </location>
</feature>
<proteinExistence type="inferred from homology"/>
<dbReference type="Proteomes" id="UP000622533">
    <property type="component" value="Unassembled WGS sequence"/>
</dbReference>
<accession>A0A8J7CZL5</accession>
<evidence type="ECO:0000256" key="6">
    <source>
        <dbReference type="ARBA" id="ARBA00011738"/>
    </source>
</evidence>
<dbReference type="PANTHER" id="PTHR42979:SF1">
    <property type="entry name" value="3-ISOPROPYLMALATE DEHYDROGENASE"/>
    <property type="match status" value="1"/>
</dbReference>
<evidence type="ECO:0000256" key="7">
    <source>
        <dbReference type="ARBA" id="ARBA00013101"/>
    </source>
</evidence>
<dbReference type="InterPro" id="IPR004429">
    <property type="entry name" value="Isopropylmalate_DH"/>
</dbReference>
<evidence type="ECO:0000256" key="5">
    <source>
        <dbReference type="ARBA" id="ARBA00008319"/>
    </source>
</evidence>
<dbReference type="InterPro" id="IPR019818">
    <property type="entry name" value="IsoCit/isopropylmalate_DH_CS"/>
</dbReference>
<keyword evidence="11" id="KW-0479">Metal-binding</keyword>
<dbReference type="EC" id="1.1.1.85" evidence="7"/>
<comment type="subunit">
    <text evidence="6">Homodimer.</text>
</comment>
<comment type="cofactor">
    <cofactor evidence="2">
        <name>Mn(2+)</name>
        <dbReference type="ChEBI" id="CHEBI:29035"/>
    </cofactor>
</comment>
<comment type="similarity">
    <text evidence="5">Belongs to the isocitrate and isopropylmalate dehydrogenases family. LeuB type 1 subfamily.</text>
</comment>
<protein>
    <recommendedName>
        <fullName evidence="8">3-isopropylmalate dehydrogenase</fullName>
        <ecNumber evidence="7">1.1.1.85</ecNumber>
    </recommendedName>
    <alternativeName>
        <fullName evidence="17">3-IPM-DH</fullName>
    </alternativeName>
    <alternativeName>
        <fullName evidence="16">Beta-IPM dehydrogenase</fullName>
    </alternativeName>
</protein>
<comment type="catalytic activity">
    <reaction evidence="1">
        <text>(2R,3S)-3-isopropylmalate + NAD(+) = 4-methyl-2-oxopentanoate + CO2 + NADH</text>
        <dbReference type="Rhea" id="RHEA:32271"/>
        <dbReference type="ChEBI" id="CHEBI:16526"/>
        <dbReference type="ChEBI" id="CHEBI:17865"/>
        <dbReference type="ChEBI" id="CHEBI:35121"/>
        <dbReference type="ChEBI" id="CHEBI:57540"/>
        <dbReference type="ChEBI" id="CHEBI:57945"/>
        <dbReference type="EC" id="1.1.1.85"/>
    </reaction>
</comment>
<dbReference type="PROSITE" id="PS00470">
    <property type="entry name" value="IDH_IMDH"/>
    <property type="match status" value="1"/>
</dbReference>
<dbReference type="EMBL" id="JADEXS010000043">
    <property type="protein sequence ID" value="MBE9021872.1"/>
    <property type="molecule type" value="Genomic_DNA"/>
</dbReference>
<dbReference type="Pfam" id="PF00180">
    <property type="entry name" value="Iso_dh"/>
    <property type="match status" value="1"/>
</dbReference>
<dbReference type="RefSeq" id="WP_193914195.1">
    <property type="nucleotide sequence ID" value="NZ_JADEXS020000001.1"/>
</dbReference>
<evidence type="ECO:0000256" key="9">
    <source>
        <dbReference type="ARBA" id="ARBA00022430"/>
    </source>
</evidence>
<dbReference type="GO" id="GO:0051287">
    <property type="term" value="F:NAD binding"/>
    <property type="evidence" value="ECO:0007669"/>
    <property type="project" value="InterPro"/>
</dbReference>
<comment type="caution">
    <text evidence="19">The sequence shown here is derived from an EMBL/GenBank/DDBJ whole genome shotgun (WGS) entry which is preliminary data.</text>
</comment>
<evidence type="ECO:0000256" key="12">
    <source>
        <dbReference type="ARBA" id="ARBA00022842"/>
    </source>
</evidence>
<dbReference type="GO" id="GO:0000287">
    <property type="term" value="F:magnesium ion binding"/>
    <property type="evidence" value="ECO:0007669"/>
    <property type="project" value="InterPro"/>
</dbReference>
<evidence type="ECO:0000313" key="20">
    <source>
        <dbReference type="Proteomes" id="UP000622533"/>
    </source>
</evidence>
<comment type="cofactor">
    <cofactor evidence="3">
        <name>Mg(2+)</name>
        <dbReference type="ChEBI" id="CHEBI:18420"/>
    </cofactor>
</comment>
<comment type="pathway">
    <text evidence="4">Amino-acid biosynthesis; L-leucine biosynthesis; L-leucine from 3-methyl-2-oxobutanoate: step 3/4.</text>
</comment>
<sequence length="363" mass="39614">MGFLSNPSYRIVAIPGEGIGPEVVQASLKILQQVAEIEGFSLQVDYGWLGAIAFEQLGSYCPQATLELCDGADGIVFGAVTEGGLLELRKHFDFFCNLRPIRSVKSLLDKSSLRPEKVQDLDLLIVRELVSGIYFGPSGRASDDKGAYGYHTMRYYDEEIRRVARKALQQAQQRRGLLTVAHKENALPHLPWTRLVQEEAKEFDGVVVESMLVDNLAMQMVLNPQRFDVILAGNLFGDILSDIGGALVGSIGLLGSASLNADGFGLYEAIHGTAPDIAGKGIANPLGTLGACILMLQQWGEERAAQRIIQGQERILDKGYRTADLSPQGGEIFVNTETLVDLLLEELSVVPHSELGVIYESRK</sequence>
<dbReference type="UniPathway" id="UPA00048">
    <property type="reaction ID" value="UER00072"/>
</dbReference>
<dbReference type="GO" id="GO:0009098">
    <property type="term" value="P:L-leucine biosynthetic process"/>
    <property type="evidence" value="ECO:0007669"/>
    <property type="project" value="UniProtKB-UniPathway"/>
</dbReference>
<keyword evidence="20" id="KW-1185">Reference proteome</keyword>
<dbReference type="Gene3D" id="3.40.718.10">
    <property type="entry name" value="Isopropylmalate Dehydrogenase"/>
    <property type="match status" value="1"/>
</dbReference>
<dbReference type="SUPFAM" id="SSF53659">
    <property type="entry name" value="Isocitrate/Isopropylmalate dehydrogenase-like"/>
    <property type="match status" value="1"/>
</dbReference>
<keyword evidence="15" id="KW-0100">Branched-chain amino acid biosynthesis</keyword>
<name>A0A8J7CZL5_DESMC</name>
<keyword evidence="12" id="KW-0460">Magnesium</keyword>
<evidence type="ECO:0000313" key="19">
    <source>
        <dbReference type="EMBL" id="MBE9021872.1"/>
    </source>
</evidence>